<evidence type="ECO:0000256" key="1">
    <source>
        <dbReference type="ARBA" id="ARBA00022485"/>
    </source>
</evidence>
<dbReference type="InterPro" id="IPR007197">
    <property type="entry name" value="rSAM"/>
</dbReference>
<evidence type="ECO:0000259" key="9">
    <source>
        <dbReference type="PROSITE" id="PS51918"/>
    </source>
</evidence>
<feature type="binding site" evidence="8">
    <location>
        <position position="39"/>
    </location>
    <ligand>
        <name>[4Fe-4S] cluster</name>
        <dbReference type="ChEBI" id="CHEBI:49883"/>
        <note>4Fe-4S-S-AdoMet</note>
    </ligand>
</feature>
<evidence type="ECO:0000256" key="3">
    <source>
        <dbReference type="ARBA" id="ARBA00022723"/>
    </source>
</evidence>
<dbReference type="EC" id="4.3.99.3" evidence="8"/>
<dbReference type="KEGG" id="oxy:HCG48_12320"/>
<dbReference type="PROSITE" id="PS51918">
    <property type="entry name" value="RADICAL_SAM"/>
    <property type="match status" value="1"/>
</dbReference>
<feature type="binding site" evidence="8">
    <location>
        <begin position="20"/>
        <end position="22"/>
    </location>
    <ligand>
        <name>substrate</name>
    </ligand>
</feature>
<dbReference type="GO" id="GO:0008616">
    <property type="term" value="P:tRNA queuosine(34) biosynthetic process"/>
    <property type="evidence" value="ECO:0007669"/>
    <property type="project" value="UniProtKB-UniRule"/>
</dbReference>
<dbReference type="InterPro" id="IPR058240">
    <property type="entry name" value="rSAM_sf"/>
</dbReference>
<organism evidence="10 11">
    <name type="scientific">Oxynema aestuarii AP17</name>
    <dbReference type="NCBI Taxonomy" id="2064643"/>
    <lineage>
        <taxon>Bacteria</taxon>
        <taxon>Bacillati</taxon>
        <taxon>Cyanobacteriota</taxon>
        <taxon>Cyanophyceae</taxon>
        <taxon>Oscillatoriophycideae</taxon>
        <taxon>Oscillatoriales</taxon>
        <taxon>Oscillatoriaceae</taxon>
        <taxon>Oxynema</taxon>
        <taxon>Oxynema aestuarii</taxon>
    </lineage>
</organism>
<feature type="binding site" evidence="8">
    <location>
        <position position="100"/>
    </location>
    <ligand>
        <name>substrate</name>
    </ligand>
</feature>
<keyword evidence="8" id="KW-0671">Queuosine biosynthesis</keyword>
<keyword evidence="4 8" id="KW-0460">Magnesium</keyword>
<dbReference type="Gene3D" id="3.20.20.70">
    <property type="entry name" value="Aldolase class I"/>
    <property type="match status" value="1"/>
</dbReference>
<sequence length="277" mass="30886">MTPASSSPRHARLIELFSAIQGEGLNVGTRQLFIRFATCDLRCWFCDSARTWRSPETCQIEKTPGGRDFESHPNPVGGDDLLAWIERQNVPGLHDSISLTGGEPLLHSPFLAGILPEIKRLTGLPIYLETGGHRPAQLAAIASDLDLVGMDIKLPSVSGETHWEEHGRSLQLCRDAHLPVFVKVIISDRTDARELERTAQLVAEIDPEIEVFLQPVTLLGKEERARLETEWAIAKQPLRAIVSPPCPDRVLAWQGLMKRTLKRVRVVPQTHKMLGQL</sequence>
<comment type="catalytic activity">
    <reaction evidence="8">
        <text>6-carboxy-5,6,7,8-tetrahydropterin + H(+) = 7-carboxy-7-carbaguanine + NH4(+)</text>
        <dbReference type="Rhea" id="RHEA:27974"/>
        <dbReference type="ChEBI" id="CHEBI:15378"/>
        <dbReference type="ChEBI" id="CHEBI:28938"/>
        <dbReference type="ChEBI" id="CHEBI:61032"/>
        <dbReference type="ChEBI" id="CHEBI:61036"/>
        <dbReference type="EC" id="4.3.99.3"/>
    </reaction>
</comment>
<dbReference type="GO" id="GO:1904047">
    <property type="term" value="F:S-adenosyl-L-methionine binding"/>
    <property type="evidence" value="ECO:0007669"/>
    <property type="project" value="UniProtKB-UniRule"/>
</dbReference>
<dbReference type="RefSeq" id="WP_168569426.1">
    <property type="nucleotide sequence ID" value="NZ_CP051167.1"/>
</dbReference>
<dbReference type="GO" id="GO:0016840">
    <property type="term" value="F:carbon-nitrogen lyase activity"/>
    <property type="evidence" value="ECO:0007669"/>
    <property type="project" value="UniProtKB-UniRule"/>
</dbReference>
<keyword evidence="7 8" id="KW-0456">Lyase</keyword>
<dbReference type="GO" id="GO:0051539">
    <property type="term" value="F:4 iron, 4 sulfur cluster binding"/>
    <property type="evidence" value="ECO:0007669"/>
    <property type="project" value="UniProtKB-UniRule"/>
</dbReference>
<proteinExistence type="inferred from homology"/>
<dbReference type="GO" id="GO:0000287">
    <property type="term" value="F:magnesium ion binding"/>
    <property type="evidence" value="ECO:0007669"/>
    <property type="project" value="UniProtKB-UniRule"/>
</dbReference>
<comment type="subunit">
    <text evidence="8">Homodimer.</text>
</comment>
<dbReference type="Pfam" id="PF04055">
    <property type="entry name" value="Radical_SAM"/>
    <property type="match status" value="1"/>
</dbReference>
<evidence type="ECO:0000256" key="5">
    <source>
        <dbReference type="ARBA" id="ARBA00023004"/>
    </source>
</evidence>
<gene>
    <name evidence="8" type="primary">queE</name>
    <name evidence="10" type="ORF">HCG48_12320</name>
</gene>
<keyword evidence="5 8" id="KW-0408">Iron</keyword>
<dbReference type="PANTHER" id="PTHR42836">
    <property type="entry name" value="7-CARBOXY-7-DEAZAGUANINE SYNTHASE"/>
    <property type="match status" value="1"/>
</dbReference>
<comment type="cofactor">
    <cofactor evidence="8">
        <name>[4Fe-4S] cluster</name>
        <dbReference type="ChEBI" id="CHEBI:49883"/>
    </cofactor>
    <text evidence="8">Binds 1 [4Fe-4S] cluster. The cluster is coordinated with 3 cysteines and an exchangeable S-adenosyl-L-methionine.</text>
</comment>
<evidence type="ECO:0000313" key="11">
    <source>
        <dbReference type="Proteomes" id="UP000500857"/>
    </source>
</evidence>
<feature type="domain" description="Radical SAM core" evidence="9">
    <location>
        <begin position="26"/>
        <end position="245"/>
    </location>
</feature>
<dbReference type="InterPro" id="IPR013785">
    <property type="entry name" value="Aldolase_TIM"/>
</dbReference>
<accession>A0A6H1TXE5</accession>
<feature type="binding site" evidence="8">
    <location>
        <begin position="45"/>
        <end position="47"/>
    </location>
    <ligand>
        <name>S-adenosyl-L-methionine</name>
        <dbReference type="ChEBI" id="CHEBI:59789"/>
    </ligand>
</feature>
<dbReference type="AlphaFoldDB" id="A0A6H1TXE5"/>
<evidence type="ECO:0000313" key="10">
    <source>
        <dbReference type="EMBL" id="QIZ71272.1"/>
    </source>
</evidence>
<feature type="binding site" evidence="8">
    <location>
        <position position="46"/>
    </location>
    <ligand>
        <name>[4Fe-4S] cluster</name>
        <dbReference type="ChEBI" id="CHEBI:49883"/>
        <note>4Fe-4S-S-AdoMet</note>
    </ligand>
</feature>
<dbReference type="UniPathway" id="UPA00391"/>
<feature type="binding site" evidence="8">
    <location>
        <position position="43"/>
    </location>
    <ligand>
        <name>[4Fe-4S] cluster</name>
        <dbReference type="ChEBI" id="CHEBI:49883"/>
        <note>4Fe-4S-S-AdoMet</note>
    </ligand>
</feature>
<comment type="cofactor">
    <cofactor evidence="8">
        <name>Mg(2+)</name>
        <dbReference type="ChEBI" id="CHEBI:18420"/>
    </cofactor>
</comment>
<comment type="pathway">
    <text evidence="8">Purine metabolism; 7-cyano-7-deazaguanine biosynthesis.</text>
</comment>
<keyword evidence="6 8" id="KW-0411">Iron-sulfur</keyword>
<dbReference type="InterPro" id="IPR024924">
    <property type="entry name" value="7-CO-7-deazaguanine_synth-like"/>
</dbReference>
<evidence type="ECO:0000256" key="2">
    <source>
        <dbReference type="ARBA" id="ARBA00022691"/>
    </source>
</evidence>
<feature type="binding site" evidence="8">
    <location>
        <position position="48"/>
    </location>
    <ligand>
        <name>Mg(2+)</name>
        <dbReference type="ChEBI" id="CHEBI:18420"/>
    </ligand>
</feature>
<evidence type="ECO:0000256" key="8">
    <source>
        <dbReference type="HAMAP-Rule" id="MF_00917"/>
    </source>
</evidence>
<evidence type="ECO:0000256" key="7">
    <source>
        <dbReference type="ARBA" id="ARBA00023239"/>
    </source>
</evidence>
<feature type="binding site" evidence="8">
    <location>
        <position position="35"/>
    </location>
    <ligand>
        <name>substrate</name>
    </ligand>
</feature>
<reference evidence="10 11" key="1">
    <citation type="submission" date="2020-04" db="EMBL/GenBank/DDBJ databases">
        <authorList>
            <person name="Basu S."/>
            <person name="Maruthanayagam V."/>
            <person name="Chakraborty S."/>
            <person name="Pramanik A."/>
            <person name="Mukherjee J."/>
            <person name="Brink B."/>
        </authorList>
    </citation>
    <scope>NUCLEOTIDE SEQUENCE [LARGE SCALE GENOMIC DNA]</scope>
    <source>
        <strain evidence="10 11">AP17</strain>
    </source>
</reference>
<comment type="similarity">
    <text evidence="8">Belongs to the radical SAM superfamily. 7-carboxy-7-deazaguanine synthase family.</text>
</comment>
<comment type="function">
    <text evidence="8">Catalyzes the complex heterocyclic radical-mediated conversion of 6-carboxy-5,6,7,8-tetrahydropterin (CPH4) to 7-carboxy-7-deazaguanine (CDG), a step common to the biosynthetic pathways of all 7-deazapurine-containing compounds.</text>
</comment>
<comment type="cofactor">
    <cofactor evidence="8">
        <name>S-adenosyl-L-methionine</name>
        <dbReference type="ChEBI" id="CHEBI:59789"/>
    </cofactor>
    <text evidence="8">Binds 1 S-adenosyl-L-methionine per subunit.</text>
</comment>
<keyword evidence="11" id="KW-1185">Reference proteome</keyword>
<evidence type="ECO:0000256" key="6">
    <source>
        <dbReference type="ARBA" id="ARBA00023014"/>
    </source>
</evidence>
<keyword evidence="2 8" id="KW-0949">S-adenosyl-L-methionine</keyword>
<protein>
    <recommendedName>
        <fullName evidence="8">7-carboxy-7-deazaguanine synthase</fullName>
        <shortName evidence="8">CDG synthase</shortName>
        <ecNumber evidence="8">4.3.99.3</ecNumber>
    </recommendedName>
    <alternativeName>
        <fullName evidence="8">Queuosine biosynthesis protein QueE</fullName>
    </alternativeName>
</protein>
<dbReference type="HAMAP" id="MF_00917">
    <property type="entry name" value="QueE"/>
    <property type="match status" value="1"/>
</dbReference>
<dbReference type="PANTHER" id="PTHR42836:SF1">
    <property type="entry name" value="7-CARBOXY-7-DEAZAGUANINE SYNTHASE"/>
    <property type="match status" value="1"/>
</dbReference>
<dbReference type="SFLD" id="SFLDS00029">
    <property type="entry name" value="Radical_SAM"/>
    <property type="match status" value="1"/>
</dbReference>
<feature type="binding site" evidence="8">
    <location>
        <position position="102"/>
    </location>
    <ligand>
        <name>S-adenosyl-L-methionine</name>
        <dbReference type="ChEBI" id="CHEBI:59789"/>
    </ligand>
</feature>
<dbReference type="CDD" id="cd01335">
    <property type="entry name" value="Radical_SAM"/>
    <property type="match status" value="1"/>
</dbReference>
<dbReference type="SUPFAM" id="SSF102114">
    <property type="entry name" value="Radical SAM enzymes"/>
    <property type="match status" value="1"/>
</dbReference>
<dbReference type="Proteomes" id="UP000500857">
    <property type="component" value="Chromosome"/>
</dbReference>
<dbReference type="EMBL" id="CP051167">
    <property type="protein sequence ID" value="QIZ71272.1"/>
    <property type="molecule type" value="Genomic_DNA"/>
</dbReference>
<name>A0A6H1TXE5_9CYAN</name>
<keyword evidence="3 8" id="KW-0479">Metal-binding</keyword>
<comment type="caution">
    <text evidence="8">Lacks conserved residue(s) required for the propagation of feature annotation.</text>
</comment>
<evidence type="ECO:0000256" key="4">
    <source>
        <dbReference type="ARBA" id="ARBA00022842"/>
    </source>
</evidence>
<keyword evidence="1 8" id="KW-0004">4Fe-4S</keyword>